<gene>
    <name evidence="1" type="ORF">Rrhod_0585</name>
</gene>
<reference evidence="1 2" key="1">
    <citation type="journal article" date="2013" name="Genome Announc.">
        <title>Draft Genome Sequence of Rhodococcus rhodnii Strain LMG5362, a Symbiont of Rhodnius prolixus (Hemiptera, Reduviidae, Triatominae), the Principle Vector of Trypanosoma cruzi.</title>
        <authorList>
            <person name="Pachebat J.A."/>
            <person name="van Keulen G."/>
            <person name="Whitten M.M."/>
            <person name="Girdwood S."/>
            <person name="Del Sol R."/>
            <person name="Dyson P.J."/>
            <person name="Facey P.D."/>
        </authorList>
    </citation>
    <scope>NUCLEOTIDE SEQUENCE [LARGE SCALE GENOMIC DNA]</scope>
    <source>
        <strain evidence="1 2">LMG 5362</strain>
    </source>
</reference>
<evidence type="ECO:0000313" key="2">
    <source>
        <dbReference type="Proteomes" id="UP000013525"/>
    </source>
</evidence>
<keyword evidence="2" id="KW-1185">Reference proteome</keyword>
<dbReference type="PATRIC" id="fig|1273125.3.peg.569"/>
<comment type="caution">
    <text evidence="1">The sequence shown here is derived from an EMBL/GenBank/DDBJ whole genome shotgun (WGS) entry which is preliminary data.</text>
</comment>
<dbReference type="EMBL" id="APMY01000019">
    <property type="protein sequence ID" value="EOM78044.1"/>
    <property type="molecule type" value="Genomic_DNA"/>
</dbReference>
<protein>
    <submittedName>
        <fullName evidence="1">Uncharacterized protein</fullName>
    </submittedName>
</protein>
<dbReference type="Proteomes" id="UP000013525">
    <property type="component" value="Unassembled WGS sequence"/>
</dbReference>
<proteinExistence type="predicted"/>
<dbReference type="AlphaFoldDB" id="R7WV69"/>
<sequence>MTRAYAQSWDHECPHCHAAEFEHCTYTDSLGNTRARHTPCLARMAGAYTPQEPQ</sequence>
<organism evidence="1 2">
    <name type="scientific">Rhodococcus rhodnii LMG 5362</name>
    <dbReference type="NCBI Taxonomy" id="1273125"/>
    <lineage>
        <taxon>Bacteria</taxon>
        <taxon>Bacillati</taxon>
        <taxon>Actinomycetota</taxon>
        <taxon>Actinomycetes</taxon>
        <taxon>Mycobacteriales</taxon>
        <taxon>Nocardiaceae</taxon>
        <taxon>Rhodococcus</taxon>
    </lineage>
</organism>
<accession>R7WV69</accession>
<evidence type="ECO:0000313" key="1">
    <source>
        <dbReference type="EMBL" id="EOM78044.1"/>
    </source>
</evidence>
<name>R7WV69_9NOCA</name>